<feature type="domain" description="DUF3427" evidence="1">
    <location>
        <begin position="8"/>
        <end position="148"/>
    </location>
</feature>
<accession>A0ABY3AQ98</accession>
<sequence>MSKIQKVLQLHELYSRKDVHDIFDPTSNFKPGTGTWGIQGIVKVPNREADYVFFVTFGQKQDTHSFVEDITTDGVLTWQSQPRQTLQDKRIQDFINHNHTSNNIYLFLRKRRLNPLTKKAELFEYYGRLAYLTHNTDMECPVYFKFQLLDWISYNVEDKDLLNRQLSNNSLTETPIPSVNKRKIHTVREFSGRYIDFDEANTKNAIIGRNGEVLVLKKEKEYLSAMGREDLAEQVSHISIVEGDGAGYDIKSFNLDGSIKYIEVKTTKLGASTPFFLTANELSFSKTNQDNYYLYRVYNFNEVTNSALFYVHIGELDELYLMEPTQYKLSIKP</sequence>
<dbReference type="Pfam" id="PF11907">
    <property type="entry name" value="DUF3427"/>
    <property type="match status" value="1"/>
</dbReference>
<feature type="domain" description="Protein NO VEIN C-terminal" evidence="2">
    <location>
        <begin position="211"/>
        <end position="304"/>
    </location>
</feature>
<organism evidence="3 4">
    <name type="scientific">Paenibacillus popilliae</name>
    <name type="common">Bacillus popilliae</name>
    <dbReference type="NCBI Taxonomy" id="78057"/>
    <lineage>
        <taxon>Bacteria</taxon>
        <taxon>Bacillati</taxon>
        <taxon>Bacillota</taxon>
        <taxon>Bacilli</taxon>
        <taxon>Bacillales</taxon>
        <taxon>Paenibacillaceae</taxon>
        <taxon>Paenibacillus</taxon>
    </lineage>
</organism>
<dbReference type="InterPro" id="IPR024975">
    <property type="entry name" value="NOV_C"/>
</dbReference>
<dbReference type="EMBL" id="SADY01000003">
    <property type="protein sequence ID" value="TQR44893.1"/>
    <property type="molecule type" value="Genomic_DNA"/>
</dbReference>
<dbReference type="RefSeq" id="WP_142543990.1">
    <property type="nucleotide sequence ID" value="NZ_SADY01000003.1"/>
</dbReference>
<evidence type="ECO:0000259" key="1">
    <source>
        <dbReference type="Pfam" id="PF11907"/>
    </source>
</evidence>
<evidence type="ECO:0000313" key="3">
    <source>
        <dbReference type="EMBL" id="TQR44893.1"/>
    </source>
</evidence>
<reference evidence="3 4" key="1">
    <citation type="submission" date="2018-03" db="EMBL/GenBank/DDBJ databases">
        <title>Aerobic endospore-forming bacteria genome sequencing and assembly.</title>
        <authorList>
            <person name="Cavalcante D.A."/>
            <person name="Driks A."/>
            <person name="Putonti C."/>
            <person name="De-Souza M.T."/>
        </authorList>
    </citation>
    <scope>NUCLEOTIDE SEQUENCE [LARGE SCALE GENOMIC DNA]</scope>
    <source>
        <strain evidence="3 4">SDF0028</strain>
    </source>
</reference>
<protein>
    <submittedName>
        <fullName evidence="3">DUF3427 domain-containing protein</fullName>
    </submittedName>
</protein>
<name>A0ABY3AQ98_PAEPP</name>
<gene>
    <name evidence="3" type="ORF">C7Y44_11255</name>
</gene>
<dbReference type="Pfam" id="PF13020">
    <property type="entry name" value="NOV_C"/>
    <property type="match status" value="1"/>
</dbReference>
<dbReference type="Proteomes" id="UP000316208">
    <property type="component" value="Unassembled WGS sequence"/>
</dbReference>
<dbReference type="InterPro" id="IPR021835">
    <property type="entry name" value="DUF3427"/>
</dbReference>
<comment type="caution">
    <text evidence="3">The sequence shown here is derived from an EMBL/GenBank/DDBJ whole genome shotgun (WGS) entry which is preliminary data.</text>
</comment>
<proteinExistence type="predicted"/>
<keyword evidence="4" id="KW-1185">Reference proteome</keyword>
<evidence type="ECO:0000259" key="2">
    <source>
        <dbReference type="Pfam" id="PF13020"/>
    </source>
</evidence>
<evidence type="ECO:0000313" key="4">
    <source>
        <dbReference type="Proteomes" id="UP000316208"/>
    </source>
</evidence>